<dbReference type="Gene3D" id="3.30.450.40">
    <property type="match status" value="1"/>
</dbReference>
<gene>
    <name evidence="6" type="ORF">G3I67_05825</name>
</gene>
<name>A0A6B2QYI6_9BURK</name>
<dbReference type="RefSeq" id="WP_163652485.1">
    <property type="nucleotide sequence ID" value="NZ_JAAGRN010000003.1"/>
</dbReference>
<dbReference type="InterPro" id="IPR036388">
    <property type="entry name" value="WH-like_DNA-bd_sf"/>
</dbReference>
<dbReference type="InterPro" id="IPR029016">
    <property type="entry name" value="GAF-like_dom_sf"/>
</dbReference>
<dbReference type="EMBL" id="JAAGRN010000003">
    <property type="protein sequence ID" value="NDY82748.1"/>
    <property type="molecule type" value="Genomic_DNA"/>
</dbReference>
<proteinExistence type="predicted"/>
<evidence type="ECO:0000256" key="1">
    <source>
        <dbReference type="ARBA" id="ARBA00023015"/>
    </source>
</evidence>
<dbReference type="PROSITE" id="PS51078">
    <property type="entry name" value="ICLR_ED"/>
    <property type="match status" value="1"/>
</dbReference>
<dbReference type="GO" id="GO:0003677">
    <property type="term" value="F:DNA binding"/>
    <property type="evidence" value="ECO:0007669"/>
    <property type="project" value="UniProtKB-KW"/>
</dbReference>
<dbReference type="Gene3D" id="1.10.10.10">
    <property type="entry name" value="Winged helix-like DNA-binding domain superfamily/Winged helix DNA-binding domain"/>
    <property type="match status" value="1"/>
</dbReference>
<dbReference type="InterPro" id="IPR036390">
    <property type="entry name" value="WH_DNA-bd_sf"/>
</dbReference>
<dbReference type="SMART" id="SM00346">
    <property type="entry name" value="HTH_ICLR"/>
    <property type="match status" value="1"/>
</dbReference>
<reference evidence="6" key="1">
    <citation type="submission" date="2020-02" db="EMBL/GenBank/DDBJ databases">
        <authorList>
            <person name="Chen W.-M."/>
        </authorList>
    </citation>
    <scope>NUCLEOTIDE SEQUENCE</scope>
    <source>
        <strain evidence="6">NBD-18</strain>
    </source>
</reference>
<dbReference type="Pfam" id="PF01614">
    <property type="entry name" value="IclR_C"/>
    <property type="match status" value="1"/>
</dbReference>
<dbReference type="GO" id="GO:0003700">
    <property type="term" value="F:DNA-binding transcription factor activity"/>
    <property type="evidence" value="ECO:0007669"/>
    <property type="project" value="TreeGrafter"/>
</dbReference>
<dbReference type="InterPro" id="IPR005471">
    <property type="entry name" value="Tscrpt_reg_IclR_N"/>
</dbReference>
<dbReference type="InterPro" id="IPR014757">
    <property type="entry name" value="Tscrpt_reg_IclR_C"/>
</dbReference>
<keyword evidence="1" id="KW-0805">Transcription regulation</keyword>
<evidence type="ECO:0000259" key="4">
    <source>
        <dbReference type="PROSITE" id="PS51077"/>
    </source>
</evidence>
<comment type="caution">
    <text evidence="6">The sequence shown here is derived from an EMBL/GenBank/DDBJ whole genome shotgun (WGS) entry which is preliminary data.</text>
</comment>
<protein>
    <submittedName>
        <fullName evidence="6">IclR family transcriptional regulator</fullName>
    </submittedName>
</protein>
<feature type="domain" description="HTH iclR-type" evidence="4">
    <location>
        <begin position="15"/>
        <end position="78"/>
    </location>
</feature>
<dbReference type="AlphaFoldDB" id="A0A6B2QYI6"/>
<keyword evidence="2" id="KW-0238">DNA-binding</keyword>
<feature type="domain" description="IclR-ED" evidence="5">
    <location>
        <begin position="79"/>
        <end position="262"/>
    </location>
</feature>
<dbReference type="PANTHER" id="PTHR30136">
    <property type="entry name" value="HELIX-TURN-HELIX TRANSCRIPTIONAL REGULATOR, ICLR FAMILY"/>
    <property type="match status" value="1"/>
</dbReference>
<dbReference type="PANTHER" id="PTHR30136:SF35">
    <property type="entry name" value="HTH-TYPE TRANSCRIPTIONAL REGULATOR RV1719"/>
    <property type="match status" value="1"/>
</dbReference>
<evidence type="ECO:0000259" key="5">
    <source>
        <dbReference type="PROSITE" id="PS51078"/>
    </source>
</evidence>
<dbReference type="Pfam" id="PF09339">
    <property type="entry name" value="HTH_IclR"/>
    <property type="match status" value="1"/>
</dbReference>
<dbReference type="InterPro" id="IPR050707">
    <property type="entry name" value="HTH_MetabolicPath_Reg"/>
</dbReference>
<dbReference type="GO" id="GO:0045892">
    <property type="term" value="P:negative regulation of DNA-templated transcription"/>
    <property type="evidence" value="ECO:0007669"/>
    <property type="project" value="TreeGrafter"/>
</dbReference>
<sequence length="283" mass="30821">MSNKNSEAISEGSGKSVIQRAFSLIRILADGPSQGMRVTQIAKLAALTQGTVHRMLQALIEQQVVEQDESTKHYRLSLEFFSLAARAAHPSNLRDLCRPVLIRLSISLGDTIFLLVRSGLDAICLDRCEGPLPIRSFTGDIGGRVVLGVGQGSVAILAFLPEIEREEIIRMNLPRLRELGTFDEVYLRTAIDQVRKQGYSAQNNGLIEGMAGVAVPIFDSTGRPVAALSVGTLSGRLNADRLPTVVELLKREAKSLSTQINPFDTTIRKPTKNFAANNASKIE</sequence>
<dbReference type="PROSITE" id="PS51077">
    <property type="entry name" value="HTH_ICLR"/>
    <property type="match status" value="1"/>
</dbReference>
<dbReference type="SUPFAM" id="SSF46785">
    <property type="entry name" value="Winged helix' DNA-binding domain"/>
    <property type="match status" value="1"/>
</dbReference>
<keyword evidence="3" id="KW-0804">Transcription</keyword>
<dbReference type="SUPFAM" id="SSF55781">
    <property type="entry name" value="GAF domain-like"/>
    <property type="match status" value="1"/>
</dbReference>
<evidence type="ECO:0000256" key="3">
    <source>
        <dbReference type="ARBA" id="ARBA00023163"/>
    </source>
</evidence>
<accession>A0A6B2QYI6</accession>
<evidence type="ECO:0000256" key="2">
    <source>
        <dbReference type="ARBA" id="ARBA00023125"/>
    </source>
</evidence>
<evidence type="ECO:0000313" key="6">
    <source>
        <dbReference type="EMBL" id="NDY82748.1"/>
    </source>
</evidence>
<organism evidence="6">
    <name type="scientific">Sheuella amnicola</name>
    <dbReference type="NCBI Taxonomy" id="2707330"/>
    <lineage>
        <taxon>Bacteria</taxon>
        <taxon>Pseudomonadati</taxon>
        <taxon>Pseudomonadota</taxon>
        <taxon>Betaproteobacteria</taxon>
        <taxon>Burkholderiales</taxon>
        <taxon>Alcaligenaceae</taxon>
        <taxon>Sheuella</taxon>
    </lineage>
</organism>